<evidence type="ECO:0000256" key="3">
    <source>
        <dbReference type="ARBA" id="ARBA00022833"/>
    </source>
</evidence>
<reference evidence="7 8" key="1">
    <citation type="journal article" date="2015" name="Genome Biol. Evol.">
        <title>Comparative Genomics of a Bacterivorous Green Alga Reveals Evolutionary Causalities and Consequences of Phago-Mixotrophic Mode of Nutrition.</title>
        <authorList>
            <person name="Burns J.A."/>
            <person name="Paasch A."/>
            <person name="Narechania A."/>
            <person name="Kim E."/>
        </authorList>
    </citation>
    <scope>NUCLEOTIDE SEQUENCE [LARGE SCALE GENOMIC DNA]</scope>
    <source>
        <strain evidence="7 8">PLY_AMNH</strain>
    </source>
</reference>
<dbReference type="Pfam" id="PF13920">
    <property type="entry name" value="zf-C3HC4_3"/>
    <property type="match status" value="1"/>
</dbReference>
<dbReference type="SMART" id="SM00184">
    <property type="entry name" value="RING"/>
    <property type="match status" value="1"/>
</dbReference>
<evidence type="ECO:0000256" key="4">
    <source>
        <dbReference type="PROSITE-ProRule" id="PRU00175"/>
    </source>
</evidence>
<organism evidence="7 8">
    <name type="scientific">Cymbomonas tetramitiformis</name>
    <dbReference type="NCBI Taxonomy" id="36881"/>
    <lineage>
        <taxon>Eukaryota</taxon>
        <taxon>Viridiplantae</taxon>
        <taxon>Chlorophyta</taxon>
        <taxon>Pyramimonadophyceae</taxon>
        <taxon>Pyramimonadales</taxon>
        <taxon>Pyramimonadaceae</taxon>
        <taxon>Cymbomonas</taxon>
    </lineage>
</organism>
<comment type="caution">
    <text evidence="7">The sequence shown here is derived from an EMBL/GenBank/DDBJ whole genome shotgun (WGS) entry which is preliminary data.</text>
</comment>
<keyword evidence="2 4" id="KW-0863">Zinc-finger</keyword>
<dbReference type="PROSITE" id="PS50089">
    <property type="entry name" value="ZF_RING_2"/>
    <property type="match status" value="1"/>
</dbReference>
<feature type="compositionally biased region" description="Polar residues" evidence="5">
    <location>
        <begin position="310"/>
        <end position="322"/>
    </location>
</feature>
<name>A0AAE0C660_9CHLO</name>
<accession>A0AAE0C660</accession>
<keyword evidence="3" id="KW-0862">Zinc</keyword>
<evidence type="ECO:0000256" key="1">
    <source>
        <dbReference type="ARBA" id="ARBA00022723"/>
    </source>
</evidence>
<keyword evidence="1" id="KW-0479">Metal-binding</keyword>
<evidence type="ECO:0000256" key="2">
    <source>
        <dbReference type="ARBA" id="ARBA00022771"/>
    </source>
</evidence>
<dbReference type="AlphaFoldDB" id="A0AAE0C660"/>
<evidence type="ECO:0000313" key="7">
    <source>
        <dbReference type="EMBL" id="KAK3249148.1"/>
    </source>
</evidence>
<feature type="region of interest" description="Disordered" evidence="5">
    <location>
        <begin position="275"/>
        <end position="329"/>
    </location>
</feature>
<feature type="domain" description="RING-type" evidence="6">
    <location>
        <begin position="362"/>
        <end position="399"/>
    </location>
</feature>
<dbReference type="Gene3D" id="3.30.40.10">
    <property type="entry name" value="Zinc/RING finger domain, C3HC4 (zinc finger)"/>
    <property type="match status" value="1"/>
</dbReference>
<dbReference type="InterPro" id="IPR001841">
    <property type="entry name" value="Znf_RING"/>
</dbReference>
<dbReference type="Proteomes" id="UP001190700">
    <property type="component" value="Unassembled WGS sequence"/>
</dbReference>
<evidence type="ECO:0000256" key="5">
    <source>
        <dbReference type="SAM" id="MobiDB-lite"/>
    </source>
</evidence>
<dbReference type="PANTHER" id="PTHR46858:SF5">
    <property type="entry name" value="E3 UBIQUITIN-PROTEIN LIGASE APD1-RELATED"/>
    <property type="match status" value="1"/>
</dbReference>
<sequence length="410" mass="45161">MKAMEASYVISFSLPTEGTSAESVLTLMTGSARIFFCISHTQVFEGCPNRRGPRRCLRTFAENVLMAAVCHDSFDLLRYLIEEIVRISPSDGTDEEAGSAFRVDDEIISKCADAFRRRGLFGDQFRVTQYFGETILHQASRSDNVVWIRVLLEAVWPLNTIGFRRYLEFKSKTDVTPLMTAVAAFRVRQAELLIARGASLSSITRLSNSMYPKSFEDRKSIIKQLKQKAIETSDCDSLYRMHDMLVQALEKADIRATNRAKALCLAGQSDSQATKSMRKGVRISSANSKKKAGSAGRACPMPDGPKADESNQSLVGETSQAGASDASDTEVVPTVSCDSFSTSASQRCASSLKTDCIDRSLCVICLDAEKAVAIVPCGHVVLCWLCASMQQLRSCPVCRQKKESIIRVYI</sequence>
<dbReference type="SUPFAM" id="SSF48403">
    <property type="entry name" value="Ankyrin repeat"/>
    <property type="match status" value="1"/>
</dbReference>
<evidence type="ECO:0000259" key="6">
    <source>
        <dbReference type="PROSITE" id="PS50089"/>
    </source>
</evidence>
<dbReference type="SUPFAM" id="SSF57850">
    <property type="entry name" value="RING/U-box"/>
    <property type="match status" value="1"/>
</dbReference>
<dbReference type="Gene3D" id="1.25.40.20">
    <property type="entry name" value="Ankyrin repeat-containing domain"/>
    <property type="match status" value="1"/>
</dbReference>
<dbReference type="GO" id="GO:0016567">
    <property type="term" value="P:protein ubiquitination"/>
    <property type="evidence" value="ECO:0007669"/>
    <property type="project" value="TreeGrafter"/>
</dbReference>
<proteinExistence type="predicted"/>
<dbReference type="PANTHER" id="PTHR46858">
    <property type="entry name" value="OS05G0521000 PROTEIN"/>
    <property type="match status" value="1"/>
</dbReference>
<dbReference type="InterPro" id="IPR036770">
    <property type="entry name" value="Ankyrin_rpt-contain_sf"/>
</dbReference>
<dbReference type="EMBL" id="LGRX02027573">
    <property type="protein sequence ID" value="KAK3249148.1"/>
    <property type="molecule type" value="Genomic_DNA"/>
</dbReference>
<protein>
    <recommendedName>
        <fullName evidence="6">RING-type domain-containing protein</fullName>
    </recommendedName>
</protein>
<dbReference type="InterPro" id="IPR013083">
    <property type="entry name" value="Znf_RING/FYVE/PHD"/>
</dbReference>
<evidence type="ECO:0000313" key="8">
    <source>
        <dbReference type="Proteomes" id="UP001190700"/>
    </source>
</evidence>
<keyword evidence="8" id="KW-1185">Reference proteome</keyword>
<dbReference type="GO" id="GO:0061630">
    <property type="term" value="F:ubiquitin protein ligase activity"/>
    <property type="evidence" value="ECO:0007669"/>
    <property type="project" value="TreeGrafter"/>
</dbReference>
<gene>
    <name evidence="7" type="ORF">CYMTET_41411</name>
</gene>
<dbReference type="GO" id="GO:0008270">
    <property type="term" value="F:zinc ion binding"/>
    <property type="evidence" value="ECO:0007669"/>
    <property type="project" value="UniProtKB-KW"/>
</dbReference>